<keyword evidence="3" id="KW-1185">Reference proteome</keyword>
<dbReference type="RefSeq" id="WP_209519086.1">
    <property type="nucleotide sequence ID" value="NZ_JAGIOH010000002.1"/>
</dbReference>
<evidence type="ECO:0008006" key="4">
    <source>
        <dbReference type="Google" id="ProtNLM"/>
    </source>
</evidence>
<comment type="caution">
    <text evidence="2">The sequence shown here is derived from an EMBL/GenBank/DDBJ whole genome shotgun (WGS) entry which is preliminary data.</text>
</comment>
<accession>A0ABS4YEA2</accession>
<evidence type="ECO:0000256" key="1">
    <source>
        <dbReference type="SAM" id="MobiDB-lite"/>
    </source>
</evidence>
<reference evidence="2 3" key="1">
    <citation type="submission" date="2021-03" db="EMBL/GenBank/DDBJ databases">
        <title>Sequencing the genomes of 1000 actinobacteria strains.</title>
        <authorList>
            <person name="Klenk H.-P."/>
        </authorList>
    </citation>
    <scope>NUCLEOTIDE SEQUENCE [LARGE SCALE GENOMIC DNA]</scope>
    <source>
        <strain evidence="2 3">DSM 41480</strain>
    </source>
</reference>
<organism evidence="2 3">
    <name type="scientific">Streptomyces syringium</name>
    <dbReference type="NCBI Taxonomy" id="76729"/>
    <lineage>
        <taxon>Bacteria</taxon>
        <taxon>Bacillati</taxon>
        <taxon>Actinomycetota</taxon>
        <taxon>Actinomycetes</taxon>
        <taxon>Kitasatosporales</taxon>
        <taxon>Streptomycetaceae</taxon>
        <taxon>Streptomyces</taxon>
    </lineage>
</organism>
<sequence>MTGQDRNTDGTDFLDFPGAKRLVAAGKVAPPSADAVAAALAAVRSAAGRAQEDGPDGTAVELAWEPAAAVAVVPVRTWRRLPVLVSVAAVMAIALGAAFQPGQGSGDPQNSPAAERTAAPERTGTAPYWKVRTVQWNRSSTRPPDETHQTEWRSRSDLRGKSGDGPVQYYSLDIAGIPYKICKNPVMWDELKELPTDPAALRARLVGKTTGESVAEGLFDGVEELLSQSPAEPRLRAALFQVLTRIPGARVTERVKDSTGRAGTAVDLDADTWHRRLIIDTGEFHALESVDTARDDGLMWGKQKLRAGDLLHRTTYLSVGPAWEAPKPSPRP</sequence>
<dbReference type="EMBL" id="JAGIOH010000002">
    <property type="protein sequence ID" value="MBP2407059.1"/>
    <property type="molecule type" value="Genomic_DNA"/>
</dbReference>
<evidence type="ECO:0000313" key="3">
    <source>
        <dbReference type="Proteomes" id="UP001519291"/>
    </source>
</evidence>
<gene>
    <name evidence="2" type="ORF">JO379_006625</name>
</gene>
<dbReference type="GeneID" id="91573363"/>
<evidence type="ECO:0000313" key="2">
    <source>
        <dbReference type="EMBL" id="MBP2407059.1"/>
    </source>
</evidence>
<proteinExistence type="predicted"/>
<protein>
    <recommendedName>
        <fullName evidence="4">CU044_5270 family protein</fullName>
    </recommendedName>
</protein>
<name>A0ABS4YEA2_9ACTN</name>
<feature type="region of interest" description="Disordered" evidence="1">
    <location>
        <begin position="100"/>
        <end position="160"/>
    </location>
</feature>
<dbReference type="Proteomes" id="UP001519291">
    <property type="component" value="Unassembled WGS sequence"/>
</dbReference>
<feature type="compositionally biased region" description="Basic and acidic residues" evidence="1">
    <location>
        <begin position="143"/>
        <end position="160"/>
    </location>
</feature>